<dbReference type="InterPro" id="IPR014718">
    <property type="entry name" value="GH-type_carb-bd"/>
</dbReference>
<comment type="caution">
    <text evidence="3">The sequence shown here is derived from an EMBL/GenBank/DDBJ whole genome shotgun (WGS) entry which is preliminary data.</text>
</comment>
<dbReference type="CDD" id="cd10317">
    <property type="entry name" value="RGL4_C"/>
    <property type="match status" value="1"/>
</dbReference>
<dbReference type="InterPro" id="IPR011013">
    <property type="entry name" value="Gal_mutarotase_sf_dom"/>
</dbReference>
<dbReference type="InterPro" id="IPR029413">
    <property type="entry name" value="RG-lyase_II"/>
</dbReference>
<dbReference type="PANTHER" id="PTHR32018:SF22">
    <property type="entry name" value="RHAMNOGALACTURONAN ENDOLYASE"/>
    <property type="match status" value="1"/>
</dbReference>
<name>A0ABC8SG68_9AQUA</name>
<keyword evidence="4" id="KW-1185">Reference proteome</keyword>
<organism evidence="3 4">
    <name type="scientific">Ilex paraguariensis</name>
    <name type="common">yerba mate</name>
    <dbReference type="NCBI Taxonomy" id="185542"/>
    <lineage>
        <taxon>Eukaryota</taxon>
        <taxon>Viridiplantae</taxon>
        <taxon>Streptophyta</taxon>
        <taxon>Embryophyta</taxon>
        <taxon>Tracheophyta</taxon>
        <taxon>Spermatophyta</taxon>
        <taxon>Magnoliopsida</taxon>
        <taxon>eudicotyledons</taxon>
        <taxon>Gunneridae</taxon>
        <taxon>Pentapetalae</taxon>
        <taxon>asterids</taxon>
        <taxon>campanulids</taxon>
        <taxon>Aquifoliales</taxon>
        <taxon>Aquifoliaceae</taxon>
        <taxon>Ilex</taxon>
    </lineage>
</organism>
<gene>
    <name evidence="3" type="ORF">ILEXP_LOCUS21822</name>
</gene>
<dbReference type="Proteomes" id="UP001642360">
    <property type="component" value="Unassembled WGS sequence"/>
</dbReference>
<dbReference type="EMBL" id="CAUOFW020002407">
    <property type="protein sequence ID" value="CAK9153552.1"/>
    <property type="molecule type" value="Genomic_DNA"/>
</dbReference>
<evidence type="ECO:0000313" key="3">
    <source>
        <dbReference type="EMBL" id="CAK9153552.1"/>
    </source>
</evidence>
<dbReference type="InterPro" id="IPR029411">
    <property type="entry name" value="RG-lyase_III"/>
</dbReference>
<dbReference type="InterPro" id="IPR051850">
    <property type="entry name" value="Polysacch_Lyase_4"/>
</dbReference>
<evidence type="ECO:0000259" key="2">
    <source>
        <dbReference type="Pfam" id="PF14686"/>
    </source>
</evidence>
<dbReference type="Gene3D" id="2.70.98.10">
    <property type="match status" value="1"/>
</dbReference>
<protein>
    <recommendedName>
        <fullName evidence="5">Rhamnogalacturonan endolyase</fullName>
    </recommendedName>
</protein>
<accession>A0ABC8SG68</accession>
<evidence type="ECO:0000259" key="1">
    <source>
        <dbReference type="Pfam" id="PF14683"/>
    </source>
</evidence>
<dbReference type="InterPro" id="IPR008979">
    <property type="entry name" value="Galactose-bd-like_sf"/>
</dbReference>
<dbReference type="Pfam" id="PF14686">
    <property type="entry name" value="fn3_3"/>
    <property type="match status" value="1"/>
</dbReference>
<proteinExistence type="predicted"/>
<evidence type="ECO:0000313" key="4">
    <source>
        <dbReference type="Proteomes" id="UP001642360"/>
    </source>
</evidence>
<dbReference type="Pfam" id="PF14683">
    <property type="entry name" value="CBM-like"/>
    <property type="match status" value="1"/>
</dbReference>
<dbReference type="Pfam" id="PF06045">
    <property type="entry name" value="Rhamnogal_lyase"/>
    <property type="match status" value="1"/>
</dbReference>
<sequence>MAKKKVILDNGLVRLTILKPQGLLTGIKYGGMDNHLDLMSSESSRGYIFRSGVSGFYCYAIYELPPECRAFDLAQTRMIFKLRREKFHYMAITDEKQRIMPMPEDLLPDRSKQLIVPESVLLVNPINPDLKGEVDDKYQYSMDNKDGGVHGWISSGPIVGFWVIFPSHEFWNGGPTKQNLTVHTGPFCLAMFHGTHYIGNDILTHFEEGETWRKVFGPFFVYLNSTAHVSQAYNLWIDAKKQNHYGHMILSRHPIILLLKNVVQLQDNFLSKTATLIFDAQSSEVCVWFPYSCEICIYWSISCKNRRVLANRKQDSNGNFMIKNVIPGVYGIHGRVSGFIGDYLGKELVTISSGSQTQLHNLVYVPIRDGPTVWEIGFPDRTAIDYYVPDVSPMYVNKLFLNSPEKYKQYGLWDRYTNMHPDHDQAFTVGIYDPKKDWFFAQVDRRGANKYLPSTWKIKFNLSSGTRGTYTLRLAVASATGSDLQTMVFQVLNLGTDNTVCRHGVHGLYRLFNVDITSSLLMEGDNSILLTQARGGDALCGIIYDCIRLEAPETSKMSNFNSGASDFDANFIEINIDQE</sequence>
<dbReference type="SUPFAM" id="SSF74650">
    <property type="entry name" value="Galactose mutarotase-like"/>
    <property type="match status" value="1"/>
</dbReference>
<reference evidence="3 4" key="1">
    <citation type="submission" date="2024-02" db="EMBL/GenBank/DDBJ databases">
        <authorList>
            <person name="Vignale AGUSTIN F."/>
            <person name="Sosa J E."/>
            <person name="Modenutti C."/>
        </authorList>
    </citation>
    <scope>NUCLEOTIDE SEQUENCE [LARGE SCALE GENOMIC DNA]</scope>
</reference>
<feature type="domain" description="Rhamnogalacturonan lyase" evidence="1">
    <location>
        <begin position="372"/>
        <end position="549"/>
    </location>
</feature>
<evidence type="ECO:0008006" key="5">
    <source>
        <dbReference type="Google" id="ProtNLM"/>
    </source>
</evidence>
<dbReference type="SUPFAM" id="SSF49785">
    <property type="entry name" value="Galactose-binding domain-like"/>
    <property type="match status" value="1"/>
</dbReference>
<dbReference type="PANTHER" id="PTHR32018">
    <property type="entry name" value="RHAMNOGALACTURONATE LYASE FAMILY PROTEIN"/>
    <property type="match status" value="1"/>
</dbReference>
<dbReference type="Gene3D" id="2.60.120.260">
    <property type="entry name" value="Galactose-binding domain-like"/>
    <property type="match status" value="1"/>
</dbReference>
<dbReference type="AlphaFoldDB" id="A0ABC8SG68"/>
<dbReference type="InterPro" id="IPR010325">
    <property type="entry name" value="Rhamnogal_lyase"/>
</dbReference>
<dbReference type="CDD" id="cd10320">
    <property type="entry name" value="RGL4_N"/>
    <property type="match status" value="1"/>
</dbReference>
<feature type="domain" description="Rhamnogalacturonan lyase" evidence="2">
    <location>
        <begin position="315"/>
        <end position="359"/>
    </location>
</feature>